<dbReference type="OrthoDB" id="3367at2759"/>
<evidence type="ECO:0000256" key="3">
    <source>
        <dbReference type="SAM" id="MobiDB-lite"/>
    </source>
</evidence>
<dbReference type="PANTHER" id="PTHR14107">
    <property type="entry name" value="WD REPEAT PROTEIN"/>
    <property type="match status" value="1"/>
</dbReference>
<evidence type="ECO:0000256" key="1">
    <source>
        <dbReference type="ARBA" id="ARBA00022574"/>
    </source>
</evidence>
<dbReference type="PANTHER" id="PTHR14107:SF16">
    <property type="entry name" value="AT02583P"/>
    <property type="match status" value="1"/>
</dbReference>
<dbReference type="EMBL" id="LSSL01005066">
    <property type="protein sequence ID" value="OLY79052.1"/>
    <property type="molecule type" value="Genomic_DNA"/>
</dbReference>
<proteinExistence type="predicted"/>
<dbReference type="SUPFAM" id="SSF50978">
    <property type="entry name" value="WD40 repeat-like"/>
    <property type="match status" value="1"/>
</dbReference>
<keyword evidence="5" id="KW-1185">Reference proteome</keyword>
<protein>
    <submittedName>
        <fullName evidence="4">Catabolite repression protein creC</fullName>
    </submittedName>
</protein>
<feature type="compositionally biased region" description="Basic and acidic residues" evidence="3">
    <location>
        <begin position="374"/>
        <end position="385"/>
    </location>
</feature>
<dbReference type="InterPro" id="IPR051362">
    <property type="entry name" value="WD_repeat_creC_regulators"/>
</dbReference>
<organism evidence="4 5">
    <name type="scientific">Smittium mucronatum</name>
    <dbReference type="NCBI Taxonomy" id="133383"/>
    <lineage>
        <taxon>Eukaryota</taxon>
        <taxon>Fungi</taxon>
        <taxon>Fungi incertae sedis</taxon>
        <taxon>Zoopagomycota</taxon>
        <taxon>Kickxellomycotina</taxon>
        <taxon>Harpellomycetes</taxon>
        <taxon>Harpellales</taxon>
        <taxon>Legeriomycetaceae</taxon>
        <taxon>Smittium</taxon>
    </lineage>
</organism>
<evidence type="ECO:0000313" key="5">
    <source>
        <dbReference type="Proteomes" id="UP000187455"/>
    </source>
</evidence>
<dbReference type="Gene3D" id="2.130.10.10">
    <property type="entry name" value="YVTN repeat-like/Quinoprotein amine dehydrogenase"/>
    <property type="match status" value="1"/>
</dbReference>
<dbReference type="AlphaFoldDB" id="A0A1R0GQ80"/>
<dbReference type="InterPro" id="IPR015943">
    <property type="entry name" value="WD40/YVTN_repeat-like_dom_sf"/>
</dbReference>
<keyword evidence="2" id="KW-0677">Repeat</keyword>
<dbReference type="STRING" id="133383.A0A1R0GQ80"/>
<keyword evidence="1" id="KW-0853">WD repeat</keyword>
<evidence type="ECO:0000313" key="4">
    <source>
        <dbReference type="EMBL" id="OLY79052.1"/>
    </source>
</evidence>
<sequence>MSDEDNVTEIQTPEGAWSLSMGVTASVITNQILPKIDPVLIYESVNKPPTSIVNGEMESSITYKGTDKPSYKTTKTALVGGMLIFDSHLQNNGNFRDNMINMTEKGRVINNPTHFSIIPAPYKAPAFRKPEIDEKRIFGLLNKSKKDKASHDSALIKESKTDLNLKSNSPPILEPVTTDHDSRRHTLGVLPNEAQIDFSKNVLTDDAPPVKDFSFSPDFIHMSAVGKDGYMRTIDYRKKIYDSFLTKIGFWTFILHILDLSAVFVGATGGKDDMVSVWSFIDRKLVARCFGHDSWVTGVAFDNNLSEDPNEYRFASVGEDTKLILWDFSLASLSRPKSFFSKTPNLASSGHGRNHSLAMSGHGRNPSLALSVDNSHDPKPGDKPVVHPRSGRGEVSVLQPISVKSL</sequence>
<dbReference type="InterPro" id="IPR036322">
    <property type="entry name" value="WD40_repeat_dom_sf"/>
</dbReference>
<dbReference type="InterPro" id="IPR001680">
    <property type="entry name" value="WD40_rpt"/>
</dbReference>
<accession>A0A1R0GQ80</accession>
<feature type="region of interest" description="Disordered" evidence="3">
    <location>
        <begin position="350"/>
        <end position="394"/>
    </location>
</feature>
<reference evidence="4 5" key="1">
    <citation type="journal article" date="2016" name="Mol. Biol. Evol.">
        <title>Genome-Wide Survey of Gut Fungi (Harpellales) Reveals the First Horizontally Transferred Ubiquitin Gene from a Mosquito Host.</title>
        <authorList>
            <person name="Wang Y."/>
            <person name="White M.M."/>
            <person name="Kvist S."/>
            <person name="Moncalvo J.M."/>
        </authorList>
    </citation>
    <scope>NUCLEOTIDE SEQUENCE [LARGE SCALE GENOMIC DNA]</scope>
    <source>
        <strain evidence="4 5">ALG-7-W6</strain>
    </source>
</reference>
<name>A0A1R0GQ80_9FUNG</name>
<evidence type="ECO:0000256" key="2">
    <source>
        <dbReference type="ARBA" id="ARBA00022737"/>
    </source>
</evidence>
<comment type="caution">
    <text evidence="4">The sequence shown here is derived from an EMBL/GenBank/DDBJ whole genome shotgun (WGS) entry which is preliminary data.</text>
</comment>
<dbReference type="SMART" id="SM00320">
    <property type="entry name" value="WD40"/>
    <property type="match status" value="2"/>
</dbReference>
<gene>
    <name evidence="4" type="ORF">AYI68_g6891</name>
</gene>
<dbReference type="Proteomes" id="UP000187455">
    <property type="component" value="Unassembled WGS sequence"/>
</dbReference>